<proteinExistence type="predicted"/>
<evidence type="ECO:0000313" key="1">
    <source>
        <dbReference type="EMBL" id="CAI2193967.1"/>
    </source>
</evidence>
<protein>
    <submittedName>
        <fullName evidence="1">457_t:CDS:1</fullName>
    </submittedName>
</protein>
<name>A0A9W4X485_9GLOM</name>
<dbReference type="Proteomes" id="UP001153678">
    <property type="component" value="Unassembled WGS sequence"/>
</dbReference>
<reference evidence="1" key="1">
    <citation type="submission" date="2022-08" db="EMBL/GenBank/DDBJ databases">
        <authorList>
            <person name="Kallberg Y."/>
            <person name="Tangrot J."/>
            <person name="Rosling A."/>
        </authorList>
    </citation>
    <scope>NUCLEOTIDE SEQUENCE</scope>
    <source>
        <strain evidence="1">Wild A</strain>
    </source>
</reference>
<evidence type="ECO:0000313" key="2">
    <source>
        <dbReference type="Proteomes" id="UP001153678"/>
    </source>
</evidence>
<accession>A0A9W4X485</accession>
<gene>
    <name evidence="1" type="ORF">FWILDA_LOCUS16341</name>
</gene>
<sequence length="98" mass="11546">KATTYLDANKYDTYSIISLLLKEIKNRIKSENTSSQNVNMKKIADDFVKKEEEETLISVLLNLRIKSFEFIEFINNNEVHNKTKNLLKNKYNQPKANY</sequence>
<organism evidence="1 2">
    <name type="scientific">Funneliformis geosporum</name>
    <dbReference type="NCBI Taxonomy" id="1117311"/>
    <lineage>
        <taxon>Eukaryota</taxon>
        <taxon>Fungi</taxon>
        <taxon>Fungi incertae sedis</taxon>
        <taxon>Mucoromycota</taxon>
        <taxon>Glomeromycotina</taxon>
        <taxon>Glomeromycetes</taxon>
        <taxon>Glomerales</taxon>
        <taxon>Glomeraceae</taxon>
        <taxon>Funneliformis</taxon>
    </lineage>
</organism>
<dbReference type="EMBL" id="CAMKVN010010259">
    <property type="protein sequence ID" value="CAI2193967.1"/>
    <property type="molecule type" value="Genomic_DNA"/>
</dbReference>
<keyword evidence="2" id="KW-1185">Reference proteome</keyword>
<comment type="caution">
    <text evidence="1">The sequence shown here is derived from an EMBL/GenBank/DDBJ whole genome shotgun (WGS) entry which is preliminary data.</text>
</comment>
<dbReference type="AlphaFoldDB" id="A0A9W4X485"/>
<feature type="non-terminal residue" evidence="1">
    <location>
        <position position="1"/>
    </location>
</feature>